<dbReference type="AlphaFoldDB" id="A0A3M7QE80"/>
<comment type="subcellular location">
    <subcellularLocation>
        <location evidence="2">Nucleus</location>
    </subcellularLocation>
</comment>
<sequence>MKKNFQKYPKTFKSQYLVKLVNLIAKQARKNCSNVIKLKLFSFCPKKGDFQDAQEFSQLFLSMIQSILTSSSDLNPPDDQIENLSSFRSSPNSDLIHDLFQGEYQYLTEHVFLCNNCKLQSARNSNFFELTLGIQNVQSINDCINELLDEELMQGDNQYFCDNCQHKTDAKRCTKISNLPPILNLQLLRFVYDRNSGLKKKLSNKVRFCEILDLSSLVDSQQTSATTYHLGAILMHVGKTAYSGHYTAQIKKFQSNEWFNFNDEIITKIKKKNLLGQSTEDGFETAEKSDKSDSNDKKAFSSSNAYLLVYYRSDLVEKIPKENCVRSSNQSEIVQVDNQLLENWFNNLSSDTIGQKEIKNTQRTQIHSIYENLWLNKSQKKAKSKDSPSSPQHASMAEKELYYFVPVDFVRKLIAGEFSQIQNELPSVTNKYLCAHKRLNPLAINRFKLVSRKGLDIFCEKNSANLSDIGALEAFNNSTTRCWPCVFNCFDYLKFKDDIKQDMKKVRQMLKYEFDEQKAARSDEDVIFIEKADYQDNKENRNVSDTWYWVGKESLKQWQNLAIKKIESQLPSVKFAELPDSKPDIIEEPNGNEADNDVQELASFPHSSNNMTGLNSNNSLKYFNEDVICPHNDLAPGPNKRLPDISESLDEEDTETRSTINFDINKKCLFTNQSNECKICMVRLLNYLLFLNQIIHIKLEKTLKYGKLNKSIELDLNF</sequence>
<evidence type="ECO:0000256" key="9">
    <source>
        <dbReference type="ARBA" id="ARBA00023242"/>
    </source>
</evidence>
<keyword evidence="9" id="KW-0539">Nucleus</keyword>
<evidence type="ECO:0000256" key="6">
    <source>
        <dbReference type="ARBA" id="ARBA00022786"/>
    </source>
</evidence>
<proteinExistence type="inferred from homology"/>
<comment type="similarity">
    <text evidence="3">Belongs to the peptidase C19 family.</text>
</comment>
<comment type="catalytic activity">
    <reaction evidence="1">
        <text>Thiol-dependent hydrolysis of ester, thioester, amide, peptide and isopeptide bonds formed by the C-terminal Gly of ubiquitin (a 76-residue protein attached to proteins as an intracellular targeting signal).</text>
        <dbReference type="EC" id="3.4.19.12"/>
    </reaction>
</comment>
<evidence type="ECO:0000259" key="10">
    <source>
        <dbReference type="PROSITE" id="PS50235"/>
    </source>
</evidence>
<dbReference type="PANTHER" id="PTHR24006">
    <property type="entry name" value="UBIQUITIN CARBOXYL-TERMINAL HYDROLASE"/>
    <property type="match status" value="1"/>
</dbReference>
<keyword evidence="5" id="KW-0645">Protease</keyword>
<dbReference type="InterPro" id="IPR050164">
    <property type="entry name" value="Peptidase_C19"/>
</dbReference>
<evidence type="ECO:0000256" key="5">
    <source>
        <dbReference type="ARBA" id="ARBA00022670"/>
    </source>
</evidence>
<reference evidence="11 12" key="1">
    <citation type="journal article" date="2018" name="Sci. Rep.">
        <title>Genomic signatures of local adaptation to the degree of environmental predictability in rotifers.</title>
        <authorList>
            <person name="Franch-Gras L."/>
            <person name="Hahn C."/>
            <person name="Garcia-Roger E.M."/>
            <person name="Carmona M.J."/>
            <person name="Serra M."/>
            <person name="Gomez A."/>
        </authorList>
    </citation>
    <scope>NUCLEOTIDE SEQUENCE [LARGE SCALE GENOMIC DNA]</scope>
    <source>
        <strain evidence="11">HYR1</strain>
    </source>
</reference>
<dbReference type="Pfam" id="PF00443">
    <property type="entry name" value="UCH"/>
    <property type="match status" value="1"/>
</dbReference>
<dbReference type="PROSITE" id="PS00973">
    <property type="entry name" value="USP_2"/>
    <property type="match status" value="1"/>
</dbReference>
<dbReference type="InterPro" id="IPR038765">
    <property type="entry name" value="Papain-like_cys_pep_sf"/>
</dbReference>
<name>A0A3M7QE80_BRAPC</name>
<keyword evidence="12" id="KW-1185">Reference proteome</keyword>
<dbReference type="EMBL" id="REGN01006438">
    <property type="protein sequence ID" value="RNA09573.1"/>
    <property type="molecule type" value="Genomic_DNA"/>
</dbReference>
<feature type="domain" description="USP" evidence="10">
    <location>
        <begin position="1"/>
        <end position="313"/>
    </location>
</feature>
<dbReference type="GO" id="GO:0016579">
    <property type="term" value="P:protein deubiquitination"/>
    <property type="evidence" value="ECO:0007669"/>
    <property type="project" value="InterPro"/>
</dbReference>
<dbReference type="Proteomes" id="UP000276133">
    <property type="component" value="Unassembled WGS sequence"/>
</dbReference>
<dbReference type="GO" id="GO:0005829">
    <property type="term" value="C:cytosol"/>
    <property type="evidence" value="ECO:0007669"/>
    <property type="project" value="TreeGrafter"/>
</dbReference>
<keyword evidence="8" id="KW-0788">Thiol protease</keyword>
<comment type="caution">
    <text evidence="11">The sequence shown here is derived from an EMBL/GenBank/DDBJ whole genome shotgun (WGS) entry which is preliminary data.</text>
</comment>
<organism evidence="11 12">
    <name type="scientific">Brachionus plicatilis</name>
    <name type="common">Marine rotifer</name>
    <name type="synonym">Brachionus muelleri</name>
    <dbReference type="NCBI Taxonomy" id="10195"/>
    <lineage>
        <taxon>Eukaryota</taxon>
        <taxon>Metazoa</taxon>
        <taxon>Spiralia</taxon>
        <taxon>Gnathifera</taxon>
        <taxon>Rotifera</taxon>
        <taxon>Eurotatoria</taxon>
        <taxon>Monogononta</taxon>
        <taxon>Pseudotrocha</taxon>
        <taxon>Ploima</taxon>
        <taxon>Brachionidae</taxon>
        <taxon>Brachionus</taxon>
    </lineage>
</organism>
<dbReference type="PANTHER" id="PTHR24006:SF722">
    <property type="entry name" value="UBIQUITIN CARBOXYL-TERMINAL HYDROLASE 48"/>
    <property type="match status" value="1"/>
</dbReference>
<accession>A0A3M7QE80</accession>
<dbReference type="GO" id="GO:0005634">
    <property type="term" value="C:nucleus"/>
    <property type="evidence" value="ECO:0007669"/>
    <property type="project" value="UniProtKB-SubCell"/>
</dbReference>
<dbReference type="STRING" id="10195.A0A3M7QE80"/>
<dbReference type="Gene3D" id="3.90.70.10">
    <property type="entry name" value="Cysteine proteinases"/>
    <property type="match status" value="1"/>
</dbReference>
<dbReference type="GO" id="GO:0004843">
    <property type="term" value="F:cysteine-type deubiquitinase activity"/>
    <property type="evidence" value="ECO:0007669"/>
    <property type="project" value="UniProtKB-EC"/>
</dbReference>
<evidence type="ECO:0000256" key="3">
    <source>
        <dbReference type="ARBA" id="ARBA00009085"/>
    </source>
</evidence>
<evidence type="ECO:0000256" key="4">
    <source>
        <dbReference type="ARBA" id="ARBA00012759"/>
    </source>
</evidence>
<keyword evidence="6" id="KW-0833">Ubl conjugation pathway</keyword>
<dbReference type="InterPro" id="IPR001394">
    <property type="entry name" value="Peptidase_C19_UCH"/>
</dbReference>
<evidence type="ECO:0000256" key="1">
    <source>
        <dbReference type="ARBA" id="ARBA00000707"/>
    </source>
</evidence>
<dbReference type="EC" id="3.4.19.12" evidence="4"/>
<evidence type="ECO:0000256" key="7">
    <source>
        <dbReference type="ARBA" id="ARBA00022801"/>
    </source>
</evidence>
<dbReference type="OrthoDB" id="289038at2759"/>
<dbReference type="InterPro" id="IPR028889">
    <property type="entry name" value="USP"/>
</dbReference>
<dbReference type="InterPro" id="IPR018200">
    <property type="entry name" value="USP_CS"/>
</dbReference>
<gene>
    <name evidence="11" type="ORF">BpHYR1_015219</name>
</gene>
<dbReference type="PROSITE" id="PS50235">
    <property type="entry name" value="USP_3"/>
    <property type="match status" value="1"/>
</dbReference>
<dbReference type="SUPFAM" id="SSF54001">
    <property type="entry name" value="Cysteine proteinases"/>
    <property type="match status" value="1"/>
</dbReference>
<keyword evidence="7 11" id="KW-0378">Hydrolase</keyword>
<protein>
    <recommendedName>
        <fullName evidence="4">ubiquitinyl hydrolase 1</fullName>
        <ecNumber evidence="4">3.4.19.12</ecNumber>
    </recommendedName>
</protein>
<dbReference type="GO" id="GO:0006508">
    <property type="term" value="P:proteolysis"/>
    <property type="evidence" value="ECO:0007669"/>
    <property type="project" value="UniProtKB-KW"/>
</dbReference>
<evidence type="ECO:0000256" key="2">
    <source>
        <dbReference type="ARBA" id="ARBA00004123"/>
    </source>
</evidence>
<evidence type="ECO:0000313" key="12">
    <source>
        <dbReference type="Proteomes" id="UP000276133"/>
    </source>
</evidence>
<evidence type="ECO:0000313" key="11">
    <source>
        <dbReference type="EMBL" id="RNA09573.1"/>
    </source>
</evidence>
<evidence type="ECO:0000256" key="8">
    <source>
        <dbReference type="ARBA" id="ARBA00022807"/>
    </source>
</evidence>